<organism evidence="2 3">
    <name type="scientific">Streptomyces lunaelactis</name>
    <dbReference type="NCBI Taxonomy" id="1535768"/>
    <lineage>
        <taxon>Bacteria</taxon>
        <taxon>Bacillati</taxon>
        <taxon>Actinomycetota</taxon>
        <taxon>Actinomycetes</taxon>
        <taxon>Kitasatosporales</taxon>
        <taxon>Streptomycetaceae</taxon>
        <taxon>Streptomyces</taxon>
    </lineage>
</organism>
<dbReference type="Gene3D" id="1.10.260.40">
    <property type="entry name" value="lambda repressor-like DNA-binding domains"/>
    <property type="match status" value="1"/>
</dbReference>
<reference evidence="2 3" key="1">
    <citation type="submission" date="2018-01" db="EMBL/GenBank/DDBJ databases">
        <title>Complete genome sequence of Streptomyces lunaelactis MM109T, a Ferroverdin A producer isolated from cave moonmilk deposits.</title>
        <authorList>
            <person name="Naome A."/>
            <person name="Martinet L."/>
            <person name="Maciejewska M."/>
            <person name="Anderssen S."/>
            <person name="Adam D."/>
            <person name="Tenconi E."/>
            <person name="Deflandre B."/>
            <person name="Arguelles-Arias A."/>
            <person name="Calusinska M."/>
            <person name="Copieters W."/>
            <person name="Karim L."/>
            <person name="Hanikenne M."/>
            <person name="Baurain D."/>
            <person name="van Wezel G."/>
            <person name="Smargiasso N."/>
            <person name="de Pauw E."/>
            <person name="Delfosse P."/>
            <person name="Rigali S."/>
        </authorList>
    </citation>
    <scope>NUCLEOTIDE SEQUENCE [LARGE SCALE GENOMIC DNA]</scope>
    <source>
        <strain evidence="2 3">MM109</strain>
    </source>
</reference>
<dbReference type="SUPFAM" id="SSF47413">
    <property type="entry name" value="lambda repressor-like DNA-binding domains"/>
    <property type="match status" value="1"/>
</dbReference>
<dbReference type="Gene3D" id="1.25.40.10">
    <property type="entry name" value="Tetratricopeptide repeat domain"/>
    <property type="match status" value="1"/>
</dbReference>
<dbReference type="CDD" id="cd00093">
    <property type="entry name" value="HTH_XRE"/>
    <property type="match status" value="1"/>
</dbReference>
<evidence type="ECO:0000259" key="1">
    <source>
        <dbReference type="PROSITE" id="PS50943"/>
    </source>
</evidence>
<dbReference type="GO" id="GO:0003677">
    <property type="term" value="F:DNA binding"/>
    <property type="evidence" value="ECO:0007669"/>
    <property type="project" value="InterPro"/>
</dbReference>
<evidence type="ECO:0000313" key="2">
    <source>
        <dbReference type="EMBL" id="AVZ72026.1"/>
    </source>
</evidence>
<keyword evidence="3" id="KW-1185">Reference proteome</keyword>
<dbReference type="RefSeq" id="WP_108147709.1">
    <property type="nucleotide sequence ID" value="NZ_CP026304.1"/>
</dbReference>
<dbReference type="KEGG" id="slk:SLUN_07255"/>
<dbReference type="InterPro" id="IPR001387">
    <property type="entry name" value="Cro/C1-type_HTH"/>
</dbReference>
<dbReference type="InterPro" id="IPR010982">
    <property type="entry name" value="Lambda_DNA-bd_dom_sf"/>
</dbReference>
<dbReference type="OrthoDB" id="3831424at2"/>
<feature type="domain" description="HTH cro/C1-type" evidence="1">
    <location>
        <begin position="8"/>
        <end position="62"/>
    </location>
</feature>
<sequence>MAGKRQGFAKRRKACGYTQEQFADAIAVDRTTVQRWEKGDNDPQPWLRPRIATLLDMTPGELDSLFSSDAGIHGPLGVNPWTVDSVSSPDDETDAWELMRRVQASDVGSATLDRLDHAFDELATAYPVTPPQELMQRVRKHSAYVTRLLDARKSLNEHRRLLVVGGWLSLFGATLHIDLKQDQAATARLQTAAALAREAGNAEIEAWCFETDAWRVLTEGDYARALELSQIAQQIAPAGGSAAIQSAAQEGRARARLGQSRETYTAIDRVQRMSASLRRPDRPEHHYRYDPAKALAYTATTLAWAGDSAAEPYAREAIARLSPSDDVRKWPRRVASANIDLALVLLSENRMDEACDAAQKAILSGRVVPSNHWRALEVVKAVEARQLPEAPDLRDAYQGLKALGRT</sequence>
<dbReference type="AlphaFoldDB" id="A0A2R4SYR9"/>
<dbReference type="Proteomes" id="UP000244201">
    <property type="component" value="Chromosome"/>
</dbReference>
<dbReference type="InterPro" id="IPR011990">
    <property type="entry name" value="TPR-like_helical_dom_sf"/>
</dbReference>
<name>A0A2R4SYR9_9ACTN</name>
<evidence type="ECO:0000313" key="3">
    <source>
        <dbReference type="Proteomes" id="UP000244201"/>
    </source>
</evidence>
<dbReference type="PROSITE" id="PS50943">
    <property type="entry name" value="HTH_CROC1"/>
    <property type="match status" value="1"/>
</dbReference>
<dbReference type="SMART" id="SM00530">
    <property type="entry name" value="HTH_XRE"/>
    <property type="match status" value="1"/>
</dbReference>
<dbReference type="EMBL" id="CP026304">
    <property type="protein sequence ID" value="AVZ72026.1"/>
    <property type="molecule type" value="Genomic_DNA"/>
</dbReference>
<dbReference type="GeneID" id="55655057"/>
<accession>A0A2R4SYR9</accession>
<protein>
    <submittedName>
        <fullName evidence="2">Transcriptional regulator</fullName>
    </submittedName>
</protein>
<gene>
    <name evidence="2" type="ORF">SLUN_07255</name>
</gene>
<dbReference type="Pfam" id="PF01381">
    <property type="entry name" value="HTH_3"/>
    <property type="match status" value="1"/>
</dbReference>
<proteinExistence type="predicted"/>